<dbReference type="KEGG" id="mci:Mesci_5545"/>
<feature type="transmembrane region" description="Helical" evidence="1">
    <location>
        <begin position="6"/>
        <end position="24"/>
    </location>
</feature>
<accession>E8TFH9</accession>
<evidence type="ECO:0000313" key="2">
    <source>
        <dbReference type="EMBL" id="ADV14642.1"/>
    </source>
</evidence>
<dbReference type="OrthoDB" id="9859356at2"/>
<evidence type="ECO:0000256" key="1">
    <source>
        <dbReference type="SAM" id="Phobius"/>
    </source>
</evidence>
<dbReference type="STRING" id="765698.Mesci_5545"/>
<evidence type="ECO:0000313" key="3">
    <source>
        <dbReference type="Proteomes" id="UP000007471"/>
    </source>
</evidence>
<name>E8TFH9_MESCW</name>
<keyword evidence="1" id="KW-0812">Transmembrane</keyword>
<keyword evidence="1" id="KW-1133">Transmembrane helix</keyword>
<feature type="transmembrane region" description="Helical" evidence="1">
    <location>
        <begin position="36"/>
        <end position="55"/>
    </location>
</feature>
<dbReference type="EMBL" id="CP002447">
    <property type="protein sequence ID" value="ADV14642.1"/>
    <property type="molecule type" value="Genomic_DNA"/>
</dbReference>
<dbReference type="HOGENOM" id="CLU_2508846_0_0_5"/>
<protein>
    <submittedName>
        <fullName evidence="2">Uncharacterized protein</fullName>
    </submittedName>
</protein>
<keyword evidence="1" id="KW-0472">Membrane</keyword>
<organism evidence="2 3">
    <name type="scientific">Mesorhizobium ciceri biovar biserrulae (strain HAMBI 2942 / LMG 23838 / WSM1271)</name>
    <dbReference type="NCBI Taxonomy" id="765698"/>
    <lineage>
        <taxon>Bacteria</taxon>
        <taxon>Pseudomonadati</taxon>
        <taxon>Pseudomonadota</taxon>
        <taxon>Alphaproteobacteria</taxon>
        <taxon>Hyphomicrobiales</taxon>
        <taxon>Phyllobacteriaceae</taxon>
        <taxon>Mesorhizobium</taxon>
    </lineage>
</organism>
<dbReference type="Proteomes" id="UP000007471">
    <property type="component" value="Chromosome"/>
</dbReference>
<sequence length="85" mass="9763">MLAWVLSIIPFLVVPPTLAILVALYTNKSDNEQRRWLYAVAALNICLSLYFWSWAGDYVMDTRLSILDWLWSVWAPHPRAPSVGV</sequence>
<reference evidence="3" key="1">
    <citation type="submission" date="2011-01" db="EMBL/GenBank/DDBJ databases">
        <title>Complete sequence of chromosome of Mesorhizobium ciceri bv. biserrulae WSM1271.</title>
        <authorList>
            <person name="Lucas S."/>
            <person name="Copeland A."/>
            <person name="Lapidus A."/>
            <person name="Cheng J.-F."/>
            <person name="Goodwin L."/>
            <person name="Pitluck S."/>
            <person name="Teshima H."/>
            <person name="Detter J.C."/>
            <person name="Han C."/>
            <person name="Tapia R."/>
            <person name="Land M."/>
            <person name="Hauser L."/>
            <person name="Kyrpides N."/>
            <person name="Ivanova N."/>
            <person name="Nandasena K."/>
            <person name="Reeve W.G."/>
            <person name="Howieson J.G."/>
            <person name="O'Hara G."/>
            <person name="Tiwari R.P."/>
            <person name="Woyke T."/>
        </authorList>
    </citation>
    <scope>NUCLEOTIDE SEQUENCE [LARGE SCALE GENOMIC DNA]</scope>
    <source>
        <strain evidence="3">HAMBI 2942 / LMG 23838 / WSM1271</strain>
    </source>
</reference>
<proteinExistence type="predicted"/>
<gene>
    <name evidence="2" type="ordered locus">Mesci_5545</name>
</gene>
<dbReference type="AlphaFoldDB" id="E8TFH9"/>